<protein>
    <submittedName>
        <fullName evidence="2">Uncharacterized protein</fullName>
    </submittedName>
</protein>
<evidence type="ECO:0000256" key="1">
    <source>
        <dbReference type="SAM" id="SignalP"/>
    </source>
</evidence>
<keyword evidence="3" id="KW-1185">Reference proteome</keyword>
<keyword evidence="1" id="KW-0732">Signal</keyword>
<dbReference type="Proteomes" id="UP001054945">
    <property type="component" value="Unassembled WGS sequence"/>
</dbReference>
<evidence type="ECO:0000313" key="3">
    <source>
        <dbReference type="Proteomes" id="UP001054945"/>
    </source>
</evidence>
<evidence type="ECO:0000313" key="2">
    <source>
        <dbReference type="EMBL" id="GIY96017.1"/>
    </source>
</evidence>
<accession>A0AAV4XMZ4</accession>
<feature type="non-terminal residue" evidence="2">
    <location>
        <position position="1"/>
    </location>
</feature>
<proteinExistence type="predicted"/>
<feature type="signal peptide" evidence="1">
    <location>
        <begin position="1"/>
        <end position="22"/>
    </location>
</feature>
<dbReference type="EMBL" id="BPLR01000608">
    <property type="protein sequence ID" value="GIY96017.1"/>
    <property type="molecule type" value="Genomic_DNA"/>
</dbReference>
<reference evidence="2 3" key="1">
    <citation type="submission" date="2021-06" db="EMBL/GenBank/DDBJ databases">
        <title>Caerostris extrusa draft genome.</title>
        <authorList>
            <person name="Kono N."/>
            <person name="Arakawa K."/>
        </authorList>
    </citation>
    <scope>NUCLEOTIDE SEQUENCE [LARGE SCALE GENOMIC DNA]</scope>
</reference>
<sequence length="87" mass="9795">SIKMSLLSILFLMTAVLGGCVAQTFPPRRVPIPPPYQPIPPHNTFHALYFDATRQAYIYNAFCSHESDEGRGKKAVERMVMMPFTHG</sequence>
<comment type="caution">
    <text evidence="2">The sequence shown here is derived from an EMBL/GenBank/DDBJ whole genome shotgun (WGS) entry which is preliminary data.</text>
</comment>
<dbReference type="AlphaFoldDB" id="A0AAV4XMZ4"/>
<feature type="chain" id="PRO_5043876180" evidence="1">
    <location>
        <begin position="23"/>
        <end position="87"/>
    </location>
</feature>
<gene>
    <name evidence="2" type="ORF">CEXT_584421</name>
</gene>
<organism evidence="2 3">
    <name type="scientific">Caerostris extrusa</name>
    <name type="common">Bark spider</name>
    <name type="synonym">Caerostris bankana</name>
    <dbReference type="NCBI Taxonomy" id="172846"/>
    <lineage>
        <taxon>Eukaryota</taxon>
        <taxon>Metazoa</taxon>
        <taxon>Ecdysozoa</taxon>
        <taxon>Arthropoda</taxon>
        <taxon>Chelicerata</taxon>
        <taxon>Arachnida</taxon>
        <taxon>Araneae</taxon>
        <taxon>Araneomorphae</taxon>
        <taxon>Entelegynae</taxon>
        <taxon>Araneoidea</taxon>
        <taxon>Araneidae</taxon>
        <taxon>Caerostris</taxon>
    </lineage>
</organism>
<name>A0AAV4XMZ4_CAEEX</name>